<reference evidence="8 9" key="1">
    <citation type="submission" date="2018-06" db="EMBL/GenBank/DDBJ databases">
        <title>Extensive metabolic versatility and redundancy in microbially diverse, dynamic hydrothermal sediments.</title>
        <authorList>
            <person name="Dombrowski N."/>
            <person name="Teske A."/>
            <person name="Baker B.J."/>
        </authorList>
    </citation>
    <scope>NUCLEOTIDE SEQUENCE [LARGE SCALE GENOMIC DNA]</scope>
    <source>
        <strain evidence="8">B20_G2</strain>
    </source>
</reference>
<dbReference type="InterPro" id="IPR051449">
    <property type="entry name" value="ABC-2_transporter_component"/>
</dbReference>
<comment type="subcellular location">
    <subcellularLocation>
        <location evidence="1">Cell membrane</location>
        <topology evidence="1">Multi-pass membrane protein</topology>
    </subcellularLocation>
</comment>
<keyword evidence="2" id="KW-1003">Cell membrane</keyword>
<dbReference type="Proteomes" id="UP000269499">
    <property type="component" value="Unassembled WGS sequence"/>
</dbReference>
<proteinExistence type="predicted"/>
<protein>
    <recommendedName>
        <fullName evidence="7">ABC-2 type transporter transmembrane domain-containing protein</fullName>
    </recommendedName>
</protein>
<keyword evidence="3 6" id="KW-0812">Transmembrane</keyword>
<keyword evidence="4 6" id="KW-1133">Transmembrane helix</keyword>
<feature type="transmembrane region" description="Helical" evidence="6">
    <location>
        <begin position="22"/>
        <end position="41"/>
    </location>
</feature>
<evidence type="ECO:0000256" key="6">
    <source>
        <dbReference type="SAM" id="Phobius"/>
    </source>
</evidence>
<keyword evidence="5 6" id="KW-0472">Membrane</keyword>
<sequence>MSRAFKILLEKEIKELLRDPKILIGMIVMPIIMFGVMGYAMRLSFTAVKEAAMKPKIVILDYDGGSMAEMLISALQSHPNATVKILSDVDLYHALDEAQKSGFSVLMVIPSGFTENVTNGFKAKVELYTIFNTLSMAEAGASSIPATLVKFFNDYLVDKTIREAFPDRDPEAVLSPIEAAKLSVIKGEIVNVPPEAVVGIITSQSMTMPITVMMILVFAMQIAATSVAIEKEEKTLETLLSLPVNRLTILASKLTSSVIVAAIGSSVYMIGYTHYISSMRVLPNYESLPSAETVGLTLTPIGFLLLGVSVFIAIVSALALSVTVAAFTEDVRSAQAVVGYLYTIIFIPSFILMFVDIKSLPTPVQLLLYAIPYTHPILAAKAAILEDYMTIVLGILYMLSLTIVVLYVAAKLFTTEKILTARISFKRLRFKRSR</sequence>
<evidence type="ECO:0000313" key="8">
    <source>
        <dbReference type="EMBL" id="RLE54238.1"/>
    </source>
</evidence>
<evidence type="ECO:0000256" key="4">
    <source>
        <dbReference type="ARBA" id="ARBA00022989"/>
    </source>
</evidence>
<evidence type="ECO:0000259" key="7">
    <source>
        <dbReference type="Pfam" id="PF12698"/>
    </source>
</evidence>
<dbReference type="EMBL" id="QMRA01000030">
    <property type="protein sequence ID" value="RLE54238.1"/>
    <property type="molecule type" value="Genomic_DNA"/>
</dbReference>
<dbReference type="InterPro" id="IPR013525">
    <property type="entry name" value="ABC2_TM"/>
</dbReference>
<dbReference type="GO" id="GO:0005886">
    <property type="term" value="C:plasma membrane"/>
    <property type="evidence" value="ECO:0007669"/>
    <property type="project" value="UniProtKB-SubCell"/>
</dbReference>
<feature type="transmembrane region" description="Helical" evidence="6">
    <location>
        <begin position="333"/>
        <end position="354"/>
    </location>
</feature>
<evidence type="ECO:0000256" key="2">
    <source>
        <dbReference type="ARBA" id="ARBA00022475"/>
    </source>
</evidence>
<gene>
    <name evidence="8" type="ORF">DRJ26_02105</name>
</gene>
<feature type="transmembrane region" description="Helical" evidence="6">
    <location>
        <begin position="249"/>
        <end position="270"/>
    </location>
</feature>
<dbReference type="PANTHER" id="PTHR30294:SF29">
    <property type="entry name" value="MULTIDRUG ABC TRANSPORTER PERMEASE YBHS-RELATED"/>
    <property type="match status" value="1"/>
</dbReference>
<organism evidence="8 9">
    <name type="scientific">Thermoproteota archaeon</name>
    <dbReference type="NCBI Taxonomy" id="2056631"/>
    <lineage>
        <taxon>Archaea</taxon>
        <taxon>Thermoproteota</taxon>
    </lineage>
</organism>
<feature type="transmembrane region" description="Helical" evidence="6">
    <location>
        <begin position="303"/>
        <end position="327"/>
    </location>
</feature>
<dbReference type="PANTHER" id="PTHR30294">
    <property type="entry name" value="MEMBRANE COMPONENT OF ABC TRANSPORTER YHHJ-RELATED"/>
    <property type="match status" value="1"/>
</dbReference>
<evidence type="ECO:0000256" key="1">
    <source>
        <dbReference type="ARBA" id="ARBA00004651"/>
    </source>
</evidence>
<evidence type="ECO:0000256" key="5">
    <source>
        <dbReference type="ARBA" id="ARBA00023136"/>
    </source>
</evidence>
<feature type="transmembrane region" description="Helical" evidence="6">
    <location>
        <begin position="391"/>
        <end position="410"/>
    </location>
</feature>
<dbReference type="AlphaFoldDB" id="A0A497F5H3"/>
<evidence type="ECO:0000256" key="3">
    <source>
        <dbReference type="ARBA" id="ARBA00022692"/>
    </source>
</evidence>
<dbReference type="GO" id="GO:0140359">
    <property type="term" value="F:ABC-type transporter activity"/>
    <property type="evidence" value="ECO:0007669"/>
    <property type="project" value="InterPro"/>
</dbReference>
<comment type="caution">
    <text evidence="8">The sequence shown here is derived from an EMBL/GenBank/DDBJ whole genome shotgun (WGS) entry which is preliminary data.</text>
</comment>
<dbReference type="Gene3D" id="3.40.1710.10">
    <property type="entry name" value="abc type-2 transporter like domain"/>
    <property type="match status" value="1"/>
</dbReference>
<feature type="transmembrane region" description="Helical" evidence="6">
    <location>
        <begin position="210"/>
        <end position="229"/>
    </location>
</feature>
<feature type="domain" description="ABC-2 type transporter transmembrane" evidence="7">
    <location>
        <begin position="21"/>
        <end position="409"/>
    </location>
</feature>
<dbReference type="Pfam" id="PF12698">
    <property type="entry name" value="ABC2_membrane_3"/>
    <property type="match status" value="1"/>
</dbReference>
<accession>A0A497F5H3</accession>
<evidence type="ECO:0000313" key="9">
    <source>
        <dbReference type="Proteomes" id="UP000269499"/>
    </source>
</evidence>
<name>A0A497F5H3_9CREN</name>